<dbReference type="InterPro" id="IPR036291">
    <property type="entry name" value="NAD(P)-bd_dom_sf"/>
</dbReference>
<dbReference type="EMBL" id="JACIJI010000003">
    <property type="protein sequence ID" value="MBB5719049.1"/>
    <property type="molecule type" value="Genomic_DNA"/>
</dbReference>
<evidence type="ECO:0000313" key="4">
    <source>
        <dbReference type="EMBL" id="MBB5719049.1"/>
    </source>
</evidence>
<dbReference type="CDD" id="cd05233">
    <property type="entry name" value="SDR_c"/>
    <property type="match status" value="1"/>
</dbReference>
<dbReference type="RefSeq" id="WP_184003431.1">
    <property type="nucleotide sequence ID" value="NZ_BAABIF010000002.1"/>
</dbReference>
<dbReference type="PANTHER" id="PTHR43477">
    <property type="entry name" value="DIHYDROANTICAPSIN 7-DEHYDROGENASE"/>
    <property type="match status" value="1"/>
</dbReference>
<dbReference type="Pfam" id="PF13561">
    <property type="entry name" value="adh_short_C2"/>
    <property type="match status" value="1"/>
</dbReference>
<dbReference type="Proteomes" id="UP000554342">
    <property type="component" value="Unassembled WGS sequence"/>
</dbReference>
<reference evidence="4 5" key="1">
    <citation type="submission" date="2020-08" db="EMBL/GenBank/DDBJ databases">
        <title>Genomic Encyclopedia of Type Strains, Phase IV (KMG-IV): sequencing the most valuable type-strain genomes for metagenomic binning, comparative biology and taxonomic classification.</title>
        <authorList>
            <person name="Goeker M."/>
        </authorList>
    </citation>
    <scope>NUCLEOTIDE SEQUENCE [LARGE SCALE GENOMIC DNA]</scope>
    <source>
        <strain evidence="4 5">DSM 27203</strain>
    </source>
</reference>
<feature type="domain" description="Ketoreductase" evidence="3">
    <location>
        <begin position="28"/>
        <end position="202"/>
    </location>
</feature>
<evidence type="ECO:0000259" key="3">
    <source>
        <dbReference type="SMART" id="SM00822"/>
    </source>
</evidence>
<dbReference type="Gene3D" id="3.40.50.720">
    <property type="entry name" value="NAD(P)-binding Rossmann-like Domain"/>
    <property type="match status" value="1"/>
</dbReference>
<dbReference type="SUPFAM" id="SSF51735">
    <property type="entry name" value="NAD(P)-binding Rossmann-fold domains"/>
    <property type="match status" value="1"/>
</dbReference>
<comment type="similarity">
    <text evidence="1">Belongs to the short-chain dehydrogenases/reductases (SDR) family.</text>
</comment>
<organism evidence="4 5">
    <name type="scientific">Stakelama sediminis</name>
    <dbReference type="NCBI Taxonomy" id="463200"/>
    <lineage>
        <taxon>Bacteria</taxon>
        <taxon>Pseudomonadati</taxon>
        <taxon>Pseudomonadota</taxon>
        <taxon>Alphaproteobacteria</taxon>
        <taxon>Sphingomonadales</taxon>
        <taxon>Sphingomonadaceae</taxon>
        <taxon>Stakelama</taxon>
    </lineage>
</organism>
<dbReference type="InterPro" id="IPR002347">
    <property type="entry name" value="SDR_fam"/>
</dbReference>
<dbReference type="InterPro" id="IPR051122">
    <property type="entry name" value="SDR_DHRS6-like"/>
</dbReference>
<accession>A0A840YZT3</accession>
<evidence type="ECO:0000256" key="2">
    <source>
        <dbReference type="ARBA" id="ARBA00023002"/>
    </source>
</evidence>
<dbReference type="PANTHER" id="PTHR43477:SF1">
    <property type="entry name" value="DIHYDROANTICAPSIN 7-DEHYDROGENASE"/>
    <property type="match status" value="1"/>
</dbReference>
<gene>
    <name evidence="4" type="ORF">FHR23_001987</name>
</gene>
<dbReference type="InterPro" id="IPR057326">
    <property type="entry name" value="KR_dom"/>
</dbReference>
<dbReference type="PRINTS" id="PR00081">
    <property type="entry name" value="GDHRDH"/>
</dbReference>
<name>A0A840YZT3_9SPHN</name>
<sequence length="270" mass="28122">MGGTLFAASRLYATSNHPEAQMARFTNTSILITGGTSGIGLATAKRLSEEGARLLLTGGSPDHIEATKKALPSATVIQNDASLVHTVEALAQAVQDFAPDGLDGVFLNAGYGAFKTLEEIDAPDIDRHFDLNIRGPLLQAKALAKAIKDGGAIVLVGSGTVGGGRTDMLVYSASKAAVRQAARSLATEFAPRGIRVNVVTPGATETHFHARGGMNREDIDAYREKVANAVPLGRLGKPEDVAAVTSFLLSEDAAYVTGSEYRVDGGLTMA</sequence>
<dbReference type="FunFam" id="3.40.50.720:FF:000084">
    <property type="entry name" value="Short-chain dehydrogenase reductase"/>
    <property type="match status" value="1"/>
</dbReference>
<protein>
    <submittedName>
        <fullName evidence="4">NAD(P)-dependent dehydrogenase (Short-subunit alcohol dehydrogenase family)</fullName>
    </submittedName>
</protein>
<comment type="caution">
    <text evidence="4">The sequence shown here is derived from an EMBL/GenBank/DDBJ whole genome shotgun (WGS) entry which is preliminary data.</text>
</comment>
<evidence type="ECO:0000313" key="5">
    <source>
        <dbReference type="Proteomes" id="UP000554342"/>
    </source>
</evidence>
<proteinExistence type="inferred from homology"/>
<dbReference type="SMART" id="SM00822">
    <property type="entry name" value="PKS_KR"/>
    <property type="match status" value="1"/>
</dbReference>
<evidence type="ECO:0000256" key="1">
    <source>
        <dbReference type="ARBA" id="ARBA00006484"/>
    </source>
</evidence>
<keyword evidence="2" id="KW-0560">Oxidoreductase</keyword>
<keyword evidence="5" id="KW-1185">Reference proteome</keyword>
<dbReference type="AlphaFoldDB" id="A0A840YZT3"/>
<dbReference type="GO" id="GO:0016491">
    <property type="term" value="F:oxidoreductase activity"/>
    <property type="evidence" value="ECO:0007669"/>
    <property type="project" value="UniProtKB-KW"/>
</dbReference>